<proteinExistence type="predicted"/>
<name>A0A4Q9M090_9MICR</name>
<gene>
    <name evidence="3" type="ORF">CWI38_0152p0020</name>
</gene>
<feature type="compositionally biased region" description="Basic and acidic residues" evidence="1">
    <location>
        <begin position="744"/>
        <end position="757"/>
    </location>
</feature>
<evidence type="ECO:0000313" key="4">
    <source>
        <dbReference type="Proteomes" id="UP000292282"/>
    </source>
</evidence>
<accession>A0A4Q9M090</accession>
<dbReference type="Proteomes" id="UP000292282">
    <property type="component" value="Unassembled WGS sequence"/>
</dbReference>
<protein>
    <submittedName>
        <fullName evidence="3">Uncharacterized protein</fullName>
    </submittedName>
</protein>
<keyword evidence="2" id="KW-0732">Signal</keyword>
<feature type="compositionally biased region" description="Basic and acidic residues" evidence="1">
    <location>
        <begin position="694"/>
        <end position="712"/>
    </location>
</feature>
<dbReference type="AlphaFoldDB" id="A0A4Q9M090"/>
<sequence length="757" mass="88803">MFIYIFIFVAIFLSKNKFTNIPEDSLIEQSMYMSISYNLVVNNNIVEKYLEELNSKIDSNKKNQIVKISSFYFREIQDYTDKSSHEFLIYYTTLICYIIYYNDNCSENYKKFKPELLFNLIAFGRFVEMYKTNNDISSIVKVVFSKFVANTIYCITKGKDYNMLKKGDLGISTAIEESLKQNNQIDEKVVVYSKRLVSDFDREDFANTGALLSNATMEFLFGFFSILKAKFFQQQKFENTKSLHNSNHNKSIKLYSKCIEQNVRALYEDLDAKLNDTHYKKAMAYISEQIIYRVLKDNSTFDKIYEISKKTISFHIKQQDSNFCQVFIELFCEEAVLNQIRALYDFLTAEVKEEWHKYLSAVLSLKTFCLKKEITDKKTMIKKIVEFLFLADVLKKEFEKVEYVEKIKNQRKTFIDILKTIFEQRKIEYDKNTQGDSLDCIKVPKTANLIEIYCFIRLFFNDDYKKHLATQINQNFKQKLNIIGENFNQIKYKYLIYVFDTEISRLTPDQQRILFGPASKKGSNPKSESKSSNNFGLQEILDNEYAEIRVDTRIKTDVNIRNNRPDIFILDKKKNKITLIKVGITSLDSLQIVETEKLRKYDLLAHELGLIYKCSVEIIPYVMTWDGIVTKYHKSHLKRLEIPMNVEAYLQSIVLKKTVETISFDRQRGLESGLNAEESWERASMGVIMRAEMHEEPTPPLKEEKREEDGAKNFKPKNKAPFISQGGTTLEEPTNNINEESDLEKETKVVKEVEENI</sequence>
<organism evidence="3 4">
    <name type="scientific">Hamiltosporidium tvaerminnensis</name>
    <dbReference type="NCBI Taxonomy" id="1176355"/>
    <lineage>
        <taxon>Eukaryota</taxon>
        <taxon>Fungi</taxon>
        <taxon>Fungi incertae sedis</taxon>
        <taxon>Microsporidia</taxon>
        <taxon>Dubosqiidae</taxon>
        <taxon>Hamiltosporidium</taxon>
    </lineage>
</organism>
<feature type="compositionally biased region" description="Polar residues" evidence="1">
    <location>
        <begin position="725"/>
        <end position="738"/>
    </location>
</feature>
<comment type="caution">
    <text evidence="3">The sequence shown here is derived from an EMBL/GenBank/DDBJ whole genome shotgun (WGS) entry which is preliminary data.</text>
</comment>
<reference evidence="3 4" key="1">
    <citation type="submission" date="2017-12" db="EMBL/GenBank/DDBJ databases">
        <authorList>
            <person name="Pombert J.-F."/>
            <person name="Haag K.L."/>
            <person name="Ebert D."/>
        </authorList>
    </citation>
    <scope>NUCLEOTIDE SEQUENCE [LARGE SCALE GENOMIC DNA]</scope>
    <source>
        <strain evidence="3">IL-G-3</strain>
    </source>
</reference>
<evidence type="ECO:0000256" key="2">
    <source>
        <dbReference type="SAM" id="SignalP"/>
    </source>
</evidence>
<feature type="region of interest" description="Disordered" evidence="1">
    <location>
        <begin position="694"/>
        <end position="757"/>
    </location>
</feature>
<evidence type="ECO:0000256" key="1">
    <source>
        <dbReference type="SAM" id="MobiDB-lite"/>
    </source>
</evidence>
<dbReference type="VEuPathDB" id="MicrosporidiaDB:CWI38_0152p0020"/>
<dbReference type="EMBL" id="PITK01000152">
    <property type="protein sequence ID" value="TBU20009.1"/>
    <property type="molecule type" value="Genomic_DNA"/>
</dbReference>
<feature type="signal peptide" evidence="2">
    <location>
        <begin position="1"/>
        <end position="18"/>
    </location>
</feature>
<dbReference type="OrthoDB" id="2192644at2759"/>
<feature type="chain" id="PRO_5020259187" evidence="2">
    <location>
        <begin position="19"/>
        <end position="757"/>
    </location>
</feature>
<evidence type="ECO:0000313" key="3">
    <source>
        <dbReference type="EMBL" id="TBU20009.1"/>
    </source>
</evidence>
<keyword evidence="4" id="KW-1185">Reference proteome</keyword>